<reference evidence="3" key="1">
    <citation type="submission" date="2022-08" db="UniProtKB">
        <authorList>
            <consortium name="EnsemblMetazoa"/>
        </authorList>
    </citation>
    <scope>IDENTIFICATION</scope>
    <source>
        <strain evidence="3">05x7-T-G4-1.051#20</strain>
    </source>
</reference>
<feature type="region of interest" description="Disordered" evidence="2">
    <location>
        <begin position="92"/>
        <end position="141"/>
    </location>
</feature>
<dbReference type="Proteomes" id="UP000005408">
    <property type="component" value="Unassembled WGS sequence"/>
</dbReference>
<keyword evidence="1" id="KW-0175">Coiled coil</keyword>
<evidence type="ECO:0000313" key="3">
    <source>
        <dbReference type="EnsemblMetazoa" id="G4907.1:cds"/>
    </source>
</evidence>
<keyword evidence="4" id="KW-1185">Reference proteome</keyword>
<sequence length="181" mass="21399">MLLLYPRNSWRRENSDVINMEDAWLHCRCGIYFASEERFQRHKCFVKDRANEDHNKKSGSGTKSYEYENELNDILGNDPIISPTFTFSSDASMASSAEKRKLNESDDRDDTSTSEQASCSTSAPKNKTRKRGTERQRNEMQVFKEYMNEQKEERIRREELQREKMSLMRELIDVMKESTKK</sequence>
<dbReference type="AlphaFoldDB" id="A0A8W8N1I5"/>
<proteinExistence type="predicted"/>
<name>A0A8W8N1I5_MAGGI</name>
<feature type="compositionally biased region" description="Polar residues" evidence="2">
    <location>
        <begin position="115"/>
        <end position="125"/>
    </location>
</feature>
<protein>
    <submittedName>
        <fullName evidence="3">Uncharacterized protein</fullName>
    </submittedName>
</protein>
<organism evidence="3 4">
    <name type="scientific">Magallana gigas</name>
    <name type="common">Pacific oyster</name>
    <name type="synonym">Crassostrea gigas</name>
    <dbReference type="NCBI Taxonomy" id="29159"/>
    <lineage>
        <taxon>Eukaryota</taxon>
        <taxon>Metazoa</taxon>
        <taxon>Spiralia</taxon>
        <taxon>Lophotrochozoa</taxon>
        <taxon>Mollusca</taxon>
        <taxon>Bivalvia</taxon>
        <taxon>Autobranchia</taxon>
        <taxon>Pteriomorphia</taxon>
        <taxon>Ostreida</taxon>
        <taxon>Ostreoidea</taxon>
        <taxon>Ostreidae</taxon>
        <taxon>Magallana</taxon>
    </lineage>
</organism>
<accession>A0A8W8N1I5</accession>
<evidence type="ECO:0000256" key="2">
    <source>
        <dbReference type="SAM" id="MobiDB-lite"/>
    </source>
</evidence>
<dbReference type="EnsemblMetazoa" id="G4907.1">
    <property type="protein sequence ID" value="G4907.1:cds"/>
    <property type="gene ID" value="G4907"/>
</dbReference>
<feature type="coiled-coil region" evidence="1">
    <location>
        <begin position="143"/>
        <end position="177"/>
    </location>
</feature>
<evidence type="ECO:0000256" key="1">
    <source>
        <dbReference type="SAM" id="Coils"/>
    </source>
</evidence>
<evidence type="ECO:0000313" key="4">
    <source>
        <dbReference type="Proteomes" id="UP000005408"/>
    </source>
</evidence>